<evidence type="ECO:0000256" key="4">
    <source>
        <dbReference type="ARBA" id="ARBA00023065"/>
    </source>
</evidence>
<dbReference type="NCBIfam" id="NF004403">
    <property type="entry name" value="PRK05758.2-4"/>
    <property type="match status" value="1"/>
</dbReference>
<dbReference type="InterPro" id="IPR020781">
    <property type="entry name" value="ATPase_OSCP/d_CS"/>
</dbReference>
<dbReference type="HAMAP" id="MF_01416">
    <property type="entry name" value="ATP_synth_delta_bact"/>
    <property type="match status" value="1"/>
</dbReference>
<accession>A0A120GQ86</accession>
<dbReference type="GO" id="GO:0046933">
    <property type="term" value="F:proton-transporting ATP synthase activity, rotational mechanism"/>
    <property type="evidence" value="ECO:0007669"/>
    <property type="project" value="UniProtKB-UniRule"/>
</dbReference>
<evidence type="ECO:0000256" key="8">
    <source>
        <dbReference type="HAMAP-Rule" id="MF_01416"/>
    </source>
</evidence>
<keyword evidence="7 8" id="KW-0066">ATP synthesis</keyword>
<evidence type="ECO:0000256" key="3">
    <source>
        <dbReference type="ARBA" id="ARBA00022781"/>
    </source>
</evidence>
<evidence type="ECO:0000256" key="9">
    <source>
        <dbReference type="SAM" id="Coils"/>
    </source>
</evidence>
<reference evidence="10 11" key="1">
    <citation type="submission" date="2015-11" db="EMBL/GenBank/DDBJ databases">
        <title>Genome Sequence of Bacillus simplex strain VanAntwerpen2.</title>
        <authorList>
            <person name="Couger M.B."/>
        </authorList>
    </citation>
    <scope>NUCLEOTIDE SEQUENCE [LARGE SCALE GENOMIC DNA]</scope>
    <source>
        <strain evidence="10 11">VanAntwerpen02</strain>
    </source>
</reference>
<comment type="similarity">
    <text evidence="8">Belongs to the ATPase delta chain family.</text>
</comment>
<sequence>MSDITVAGRYAVALFQIAKEQNLINQLEEELRIVHEVFTKDKELLSFLAHPKMTGDAKREVMKNAFAGISPSVQNTVMLMVERHRTAEVAPMAAEFIELANEENSVADATVYTVNPLTEAEAEAVSSAFAAKIGKRNLRITNITDSTIIGGMKLQIGNRIYDGTISGKLDRLSKQLLG</sequence>
<name>A0A120GQ86_9BACI</name>
<evidence type="ECO:0000313" key="10">
    <source>
        <dbReference type="EMBL" id="KWW20922.1"/>
    </source>
</evidence>
<evidence type="ECO:0000256" key="2">
    <source>
        <dbReference type="ARBA" id="ARBA00022448"/>
    </source>
</evidence>
<dbReference type="Proteomes" id="UP000064189">
    <property type="component" value="Unassembled WGS sequence"/>
</dbReference>
<dbReference type="Gene3D" id="1.10.520.20">
    <property type="entry name" value="N-terminal domain of the delta subunit of the F1F0-ATP synthase"/>
    <property type="match status" value="1"/>
</dbReference>
<comment type="function">
    <text evidence="8">This protein is part of the stalk that links CF(0) to CF(1). It either transmits conformational changes from CF(0) to CF(1) or is implicated in proton conduction.</text>
</comment>
<keyword evidence="2 8" id="KW-0813">Transport</keyword>
<dbReference type="InterPro" id="IPR026015">
    <property type="entry name" value="ATP_synth_OSCP/delta_N_sf"/>
</dbReference>
<feature type="coiled-coil region" evidence="9">
    <location>
        <begin position="10"/>
        <end position="37"/>
    </location>
</feature>
<keyword evidence="6 8" id="KW-0139">CF(1)</keyword>
<dbReference type="EMBL" id="LNNH01000012">
    <property type="protein sequence ID" value="KWW20922.1"/>
    <property type="molecule type" value="Genomic_DNA"/>
</dbReference>
<organism evidence="10 11">
    <name type="scientific">Peribacillus simplex</name>
    <dbReference type="NCBI Taxonomy" id="1478"/>
    <lineage>
        <taxon>Bacteria</taxon>
        <taxon>Bacillati</taxon>
        <taxon>Bacillota</taxon>
        <taxon>Bacilli</taxon>
        <taxon>Bacillales</taxon>
        <taxon>Bacillaceae</taxon>
        <taxon>Peribacillus</taxon>
    </lineage>
</organism>
<comment type="function">
    <text evidence="8">F(1)F(0) ATP synthase produces ATP from ADP in the presence of a proton or sodium gradient. F-type ATPases consist of two structural domains, F(1) containing the extramembraneous catalytic core and F(0) containing the membrane proton channel, linked together by a central stalk and a peripheral stalk. During catalysis, ATP synthesis in the catalytic domain of F(1) is coupled via a rotary mechanism of the central stalk subunits to proton translocation.</text>
</comment>
<evidence type="ECO:0000256" key="5">
    <source>
        <dbReference type="ARBA" id="ARBA00023136"/>
    </source>
</evidence>
<evidence type="ECO:0000313" key="11">
    <source>
        <dbReference type="Proteomes" id="UP000064189"/>
    </source>
</evidence>
<keyword evidence="5 8" id="KW-0472">Membrane</keyword>
<keyword evidence="8" id="KW-1003">Cell membrane</keyword>
<comment type="subcellular location">
    <subcellularLocation>
        <location evidence="8">Cell membrane</location>
        <topology evidence="8">Peripheral membrane protein</topology>
    </subcellularLocation>
    <subcellularLocation>
        <location evidence="1">Membrane</location>
    </subcellularLocation>
</comment>
<evidence type="ECO:0000256" key="1">
    <source>
        <dbReference type="ARBA" id="ARBA00004370"/>
    </source>
</evidence>
<dbReference type="SUPFAM" id="SSF47928">
    <property type="entry name" value="N-terminal domain of the delta subunit of the F1F0-ATP synthase"/>
    <property type="match status" value="1"/>
</dbReference>
<dbReference type="GO" id="GO:0005886">
    <property type="term" value="C:plasma membrane"/>
    <property type="evidence" value="ECO:0007669"/>
    <property type="project" value="UniProtKB-SubCell"/>
</dbReference>
<evidence type="ECO:0000256" key="7">
    <source>
        <dbReference type="ARBA" id="ARBA00023310"/>
    </source>
</evidence>
<keyword evidence="3 8" id="KW-0375">Hydrogen ion transport</keyword>
<protein>
    <recommendedName>
        <fullName evidence="8">ATP synthase subunit delta</fullName>
    </recommendedName>
    <alternativeName>
        <fullName evidence="8">ATP synthase F(1) sector subunit delta</fullName>
    </alternativeName>
    <alternativeName>
        <fullName evidence="8">F-type ATPase subunit delta</fullName>
        <shortName evidence="8">F-ATPase subunit delta</shortName>
    </alternativeName>
</protein>
<dbReference type="PRINTS" id="PR00125">
    <property type="entry name" value="ATPASEDELTA"/>
</dbReference>
<dbReference type="GO" id="GO:0045259">
    <property type="term" value="C:proton-transporting ATP synthase complex"/>
    <property type="evidence" value="ECO:0007669"/>
    <property type="project" value="UniProtKB-KW"/>
</dbReference>
<dbReference type="NCBIfam" id="TIGR01145">
    <property type="entry name" value="ATP_synt_delta"/>
    <property type="match status" value="1"/>
</dbReference>
<dbReference type="Pfam" id="PF00213">
    <property type="entry name" value="OSCP"/>
    <property type="match status" value="1"/>
</dbReference>
<dbReference type="PANTHER" id="PTHR11910">
    <property type="entry name" value="ATP SYNTHASE DELTA CHAIN"/>
    <property type="match status" value="1"/>
</dbReference>
<keyword evidence="4 8" id="KW-0406">Ion transport</keyword>
<dbReference type="AlphaFoldDB" id="A0A120GQ86"/>
<dbReference type="RefSeq" id="WP_061141279.1">
    <property type="nucleotide sequence ID" value="NZ_LNNH01000012.1"/>
</dbReference>
<evidence type="ECO:0000256" key="6">
    <source>
        <dbReference type="ARBA" id="ARBA00023196"/>
    </source>
</evidence>
<keyword evidence="11" id="KW-1185">Reference proteome</keyword>
<dbReference type="PROSITE" id="PS00389">
    <property type="entry name" value="ATPASE_DELTA"/>
    <property type="match status" value="1"/>
</dbReference>
<dbReference type="InterPro" id="IPR000711">
    <property type="entry name" value="ATPase_OSCP/dsu"/>
</dbReference>
<gene>
    <name evidence="8" type="primary">atpH</name>
    <name evidence="10" type="ORF">AS888_14915</name>
</gene>
<proteinExistence type="inferred from homology"/>
<comment type="caution">
    <text evidence="10">The sequence shown here is derived from an EMBL/GenBank/DDBJ whole genome shotgun (WGS) entry which is preliminary data.</text>
</comment>
<keyword evidence="9" id="KW-0175">Coiled coil</keyword>